<dbReference type="EMBL" id="VFPH01000003">
    <property type="protein sequence ID" value="TQM35761.1"/>
    <property type="molecule type" value="Genomic_DNA"/>
</dbReference>
<proteinExistence type="predicted"/>
<sequence length="97" mass="10502">MNFHVDVPLDAVDDRLIGVVCPVNVPVLVGESGGSAAMLDAPRRGTSAEETQQFVRVLIAHDQLAFDSGAAPQRHPSHVVRDRDDGQKELRRVAFAC</sequence>
<dbReference type="Proteomes" id="UP000319818">
    <property type="component" value="Unassembled WGS sequence"/>
</dbReference>
<reference evidence="1 2" key="1">
    <citation type="submission" date="2019-06" db="EMBL/GenBank/DDBJ databases">
        <title>Sequencing the genomes of 1000 actinobacteria strains.</title>
        <authorList>
            <person name="Klenk H.-P."/>
        </authorList>
    </citation>
    <scope>NUCLEOTIDE SEQUENCE [LARGE SCALE GENOMIC DNA]</scope>
    <source>
        <strain evidence="1 2">DSM 45511</strain>
    </source>
</reference>
<evidence type="ECO:0000313" key="2">
    <source>
        <dbReference type="Proteomes" id="UP000319818"/>
    </source>
</evidence>
<organism evidence="1 2">
    <name type="scientific">Pseudonocardia cypriaca</name>
    <dbReference type="NCBI Taxonomy" id="882449"/>
    <lineage>
        <taxon>Bacteria</taxon>
        <taxon>Bacillati</taxon>
        <taxon>Actinomycetota</taxon>
        <taxon>Actinomycetes</taxon>
        <taxon>Pseudonocardiales</taxon>
        <taxon>Pseudonocardiaceae</taxon>
        <taxon>Pseudonocardia</taxon>
    </lineage>
</organism>
<evidence type="ECO:0000313" key="1">
    <source>
        <dbReference type="EMBL" id="TQM35761.1"/>
    </source>
</evidence>
<protein>
    <submittedName>
        <fullName evidence="1">Uncharacterized protein</fullName>
    </submittedName>
</protein>
<gene>
    <name evidence="1" type="ORF">FB388_7201</name>
</gene>
<dbReference type="AlphaFoldDB" id="A0A543FPK2"/>
<comment type="caution">
    <text evidence="1">The sequence shown here is derived from an EMBL/GenBank/DDBJ whole genome shotgun (WGS) entry which is preliminary data.</text>
</comment>
<accession>A0A543FPK2</accession>
<name>A0A543FPK2_9PSEU</name>
<keyword evidence="2" id="KW-1185">Reference proteome</keyword>
<dbReference type="RefSeq" id="WP_142107063.1">
    <property type="nucleotide sequence ID" value="NZ_VFPH01000003.1"/>
</dbReference>